<evidence type="ECO:0000256" key="1">
    <source>
        <dbReference type="ARBA" id="ARBA00004496"/>
    </source>
</evidence>
<protein>
    <recommendedName>
        <fullName evidence="3 14">UDP-N-acetylmuramate--L-alanine ligase</fullName>
        <ecNumber evidence="3 14">6.3.2.8</ecNumber>
    </recommendedName>
    <alternativeName>
        <fullName evidence="14">UDP-N-acetylmuramoyl-L-alanine synthetase</fullName>
    </alternativeName>
</protein>
<evidence type="ECO:0000256" key="12">
    <source>
        <dbReference type="ARBA" id="ARBA00023316"/>
    </source>
</evidence>
<name>A0A7C4QRC2_9PLAN</name>
<evidence type="ECO:0000256" key="11">
    <source>
        <dbReference type="ARBA" id="ARBA00023306"/>
    </source>
</evidence>
<dbReference type="GO" id="GO:0009252">
    <property type="term" value="P:peptidoglycan biosynthetic process"/>
    <property type="evidence" value="ECO:0007669"/>
    <property type="project" value="UniProtKB-UniRule"/>
</dbReference>
<evidence type="ECO:0000256" key="9">
    <source>
        <dbReference type="ARBA" id="ARBA00022960"/>
    </source>
</evidence>
<dbReference type="Gene3D" id="3.40.1190.10">
    <property type="entry name" value="Mur-like, catalytic domain"/>
    <property type="match status" value="1"/>
</dbReference>
<evidence type="ECO:0000256" key="14">
    <source>
        <dbReference type="HAMAP-Rule" id="MF_00046"/>
    </source>
</evidence>
<evidence type="ECO:0000256" key="4">
    <source>
        <dbReference type="ARBA" id="ARBA00022490"/>
    </source>
</evidence>
<feature type="binding site" evidence="14">
    <location>
        <begin position="135"/>
        <end position="141"/>
    </location>
    <ligand>
        <name>ATP</name>
        <dbReference type="ChEBI" id="CHEBI:30616"/>
    </ligand>
</feature>
<evidence type="ECO:0000256" key="8">
    <source>
        <dbReference type="ARBA" id="ARBA00022840"/>
    </source>
</evidence>
<dbReference type="GO" id="GO:0005737">
    <property type="term" value="C:cytoplasm"/>
    <property type="evidence" value="ECO:0007669"/>
    <property type="project" value="UniProtKB-SubCell"/>
</dbReference>
<dbReference type="SUPFAM" id="SSF53244">
    <property type="entry name" value="MurD-like peptide ligases, peptide-binding domain"/>
    <property type="match status" value="1"/>
</dbReference>
<reference evidence="18" key="1">
    <citation type="journal article" date="2020" name="mSystems">
        <title>Genome- and Community-Level Interaction Insights into Carbon Utilization and Element Cycling Functions of Hydrothermarchaeota in Hydrothermal Sediment.</title>
        <authorList>
            <person name="Zhou Z."/>
            <person name="Liu Y."/>
            <person name="Xu W."/>
            <person name="Pan J."/>
            <person name="Luo Z.H."/>
            <person name="Li M."/>
        </authorList>
    </citation>
    <scope>NUCLEOTIDE SEQUENCE [LARGE SCALE GENOMIC DNA]</scope>
    <source>
        <strain evidence="18">SpSt-508</strain>
    </source>
</reference>
<dbReference type="InterPro" id="IPR050061">
    <property type="entry name" value="MurCDEF_pg_biosynth"/>
</dbReference>
<keyword evidence="10 14" id="KW-0573">Peptidoglycan synthesis</keyword>
<evidence type="ECO:0000256" key="6">
    <source>
        <dbReference type="ARBA" id="ARBA00022618"/>
    </source>
</evidence>
<keyword evidence="12 14" id="KW-0961">Cell wall biogenesis/degradation</keyword>
<evidence type="ECO:0000256" key="13">
    <source>
        <dbReference type="ARBA" id="ARBA00047833"/>
    </source>
</evidence>
<dbReference type="EMBL" id="DSVQ01000012">
    <property type="protein sequence ID" value="HGT39149.1"/>
    <property type="molecule type" value="Genomic_DNA"/>
</dbReference>
<organism evidence="18">
    <name type="scientific">Schlesneria paludicola</name>
    <dbReference type="NCBI Taxonomy" id="360056"/>
    <lineage>
        <taxon>Bacteria</taxon>
        <taxon>Pseudomonadati</taxon>
        <taxon>Planctomycetota</taxon>
        <taxon>Planctomycetia</taxon>
        <taxon>Planctomycetales</taxon>
        <taxon>Planctomycetaceae</taxon>
        <taxon>Schlesneria</taxon>
    </lineage>
</organism>
<keyword evidence="4 14" id="KW-0963">Cytoplasm</keyword>
<accession>A0A7C4QRC2</accession>
<dbReference type="PANTHER" id="PTHR43445">
    <property type="entry name" value="UDP-N-ACETYLMURAMATE--L-ALANINE LIGASE-RELATED"/>
    <property type="match status" value="1"/>
</dbReference>
<dbReference type="InterPro" id="IPR000713">
    <property type="entry name" value="Mur_ligase_N"/>
</dbReference>
<dbReference type="InterPro" id="IPR036565">
    <property type="entry name" value="Mur-like_cat_sf"/>
</dbReference>
<comment type="pathway">
    <text evidence="2 14">Cell wall biogenesis; peptidoglycan biosynthesis.</text>
</comment>
<evidence type="ECO:0000256" key="7">
    <source>
        <dbReference type="ARBA" id="ARBA00022741"/>
    </source>
</evidence>
<dbReference type="Gene3D" id="3.40.50.720">
    <property type="entry name" value="NAD(P)-binding Rossmann-like Domain"/>
    <property type="match status" value="1"/>
</dbReference>
<dbReference type="Pfam" id="PF08245">
    <property type="entry name" value="Mur_ligase_M"/>
    <property type="match status" value="1"/>
</dbReference>
<evidence type="ECO:0000256" key="3">
    <source>
        <dbReference type="ARBA" id="ARBA00012211"/>
    </source>
</evidence>
<comment type="catalytic activity">
    <reaction evidence="13 14">
        <text>UDP-N-acetyl-alpha-D-muramate + L-alanine + ATP = UDP-N-acetyl-alpha-D-muramoyl-L-alanine + ADP + phosphate + H(+)</text>
        <dbReference type="Rhea" id="RHEA:23372"/>
        <dbReference type="ChEBI" id="CHEBI:15378"/>
        <dbReference type="ChEBI" id="CHEBI:30616"/>
        <dbReference type="ChEBI" id="CHEBI:43474"/>
        <dbReference type="ChEBI" id="CHEBI:57972"/>
        <dbReference type="ChEBI" id="CHEBI:70757"/>
        <dbReference type="ChEBI" id="CHEBI:83898"/>
        <dbReference type="ChEBI" id="CHEBI:456216"/>
        <dbReference type="EC" id="6.3.2.8"/>
    </reaction>
</comment>
<comment type="subcellular location">
    <subcellularLocation>
        <location evidence="1 14">Cytoplasm</location>
    </subcellularLocation>
</comment>
<comment type="similarity">
    <text evidence="14">Belongs to the MurCDEF family.</text>
</comment>
<dbReference type="GO" id="GO:0051301">
    <property type="term" value="P:cell division"/>
    <property type="evidence" value="ECO:0007669"/>
    <property type="project" value="UniProtKB-KW"/>
</dbReference>
<evidence type="ECO:0000259" key="15">
    <source>
        <dbReference type="Pfam" id="PF01225"/>
    </source>
</evidence>
<dbReference type="InterPro" id="IPR036615">
    <property type="entry name" value="Mur_ligase_C_dom_sf"/>
</dbReference>
<keyword evidence="7 14" id="KW-0547">Nucleotide-binding</keyword>
<evidence type="ECO:0000259" key="17">
    <source>
        <dbReference type="Pfam" id="PF08245"/>
    </source>
</evidence>
<dbReference type="SUPFAM" id="SSF53623">
    <property type="entry name" value="MurD-like peptide ligases, catalytic domain"/>
    <property type="match status" value="1"/>
</dbReference>
<proteinExistence type="inferred from homology"/>
<evidence type="ECO:0000313" key="18">
    <source>
        <dbReference type="EMBL" id="HGT39149.1"/>
    </source>
</evidence>
<dbReference type="EC" id="6.3.2.8" evidence="3 14"/>
<feature type="domain" description="Mur ligase C-terminal" evidence="16">
    <location>
        <begin position="334"/>
        <end position="466"/>
    </location>
</feature>
<keyword evidence="8 14" id="KW-0067">ATP-binding</keyword>
<evidence type="ECO:0000256" key="2">
    <source>
        <dbReference type="ARBA" id="ARBA00004752"/>
    </source>
</evidence>
<feature type="domain" description="Mur ligase central" evidence="17">
    <location>
        <begin position="133"/>
        <end position="312"/>
    </location>
</feature>
<dbReference type="PANTHER" id="PTHR43445:SF3">
    <property type="entry name" value="UDP-N-ACETYLMURAMATE--L-ALANINE LIGASE"/>
    <property type="match status" value="1"/>
</dbReference>
<dbReference type="UniPathway" id="UPA00219"/>
<evidence type="ECO:0000259" key="16">
    <source>
        <dbReference type="Pfam" id="PF02875"/>
    </source>
</evidence>
<dbReference type="AlphaFoldDB" id="A0A7C4QRC2"/>
<keyword evidence="11 14" id="KW-0131">Cell cycle</keyword>
<dbReference type="Pfam" id="PF02875">
    <property type="entry name" value="Mur_ligase_C"/>
    <property type="match status" value="1"/>
</dbReference>
<evidence type="ECO:0000256" key="10">
    <source>
        <dbReference type="ARBA" id="ARBA00022984"/>
    </source>
</evidence>
<comment type="caution">
    <text evidence="18">The sequence shown here is derived from an EMBL/GenBank/DDBJ whole genome shotgun (WGS) entry which is preliminary data.</text>
</comment>
<dbReference type="GO" id="GO:0005524">
    <property type="term" value="F:ATP binding"/>
    <property type="evidence" value="ECO:0007669"/>
    <property type="project" value="UniProtKB-UniRule"/>
</dbReference>
<dbReference type="GO" id="GO:0008360">
    <property type="term" value="P:regulation of cell shape"/>
    <property type="evidence" value="ECO:0007669"/>
    <property type="project" value="UniProtKB-KW"/>
</dbReference>
<dbReference type="SUPFAM" id="SSF51984">
    <property type="entry name" value="MurCD N-terminal domain"/>
    <property type="match status" value="1"/>
</dbReference>
<dbReference type="GO" id="GO:0071555">
    <property type="term" value="P:cell wall organization"/>
    <property type="evidence" value="ECO:0007669"/>
    <property type="project" value="UniProtKB-KW"/>
</dbReference>
<dbReference type="HAMAP" id="MF_00046">
    <property type="entry name" value="MurC"/>
    <property type="match status" value="1"/>
</dbReference>
<gene>
    <name evidence="14 18" type="primary">murC</name>
    <name evidence="18" type="ORF">ENS64_07780</name>
</gene>
<dbReference type="InterPro" id="IPR013221">
    <property type="entry name" value="Mur_ligase_cen"/>
</dbReference>
<evidence type="ECO:0000256" key="5">
    <source>
        <dbReference type="ARBA" id="ARBA00022598"/>
    </source>
</evidence>
<dbReference type="GO" id="GO:0008763">
    <property type="term" value="F:UDP-N-acetylmuramate-L-alanine ligase activity"/>
    <property type="evidence" value="ECO:0007669"/>
    <property type="project" value="UniProtKB-UniRule"/>
</dbReference>
<dbReference type="InterPro" id="IPR005758">
    <property type="entry name" value="UDP-N-AcMur_Ala_ligase_MurC"/>
</dbReference>
<dbReference type="InterPro" id="IPR004101">
    <property type="entry name" value="Mur_ligase_C"/>
</dbReference>
<keyword evidence="5 14" id="KW-0436">Ligase</keyword>
<dbReference type="NCBIfam" id="TIGR01082">
    <property type="entry name" value="murC"/>
    <property type="match status" value="1"/>
</dbReference>
<keyword evidence="6 14" id="KW-0132">Cell division</keyword>
<dbReference type="Pfam" id="PF01225">
    <property type="entry name" value="Mur_ligase"/>
    <property type="match status" value="1"/>
</dbReference>
<dbReference type="Gene3D" id="3.90.190.20">
    <property type="entry name" value="Mur ligase, C-terminal domain"/>
    <property type="match status" value="1"/>
</dbReference>
<comment type="function">
    <text evidence="14">Cell wall formation.</text>
</comment>
<feature type="domain" description="Mur ligase N-terminal catalytic" evidence="15">
    <location>
        <begin position="29"/>
        <end position="128"/>
    </location>
</feature>
<sequence length="508" mass="55519">MTGSICEPQTEVVLPLAPLRPTEHRRRRAHLVGVCGSGMQGLARLLWDWGWELSGSDARPPTPAIAALMQAGFRFYHPQAPTAWSDPADLLIYSPAVGADHPERMAARRNGILECSYPQMLGRIMRDRRGVSIAGTHGKSTTTAMTASILRDAGRQPSAIFGSELIEGGVSSWSGTGDLFVVESCEFARGFWELSPRYAAILSVEPDHFDCFATTAELVDAFAGFAARVDRAGLLLARHDDPLAMEASRACPADVLTFGWSEEADWWAGDLRRTAVGTRFRLFRRGQYITEVQLSVPGRHNVLNAVAAAALASELGVSAAAIRGSLQEFAGIRRRFERLGSWRGVTLVDDYAHHPTAVEATLQTAREMYGRRRLVCAFQPHQVSRTRALLAEFARSFRLADRVWVVPVFAAREQVTNEPAELARRLTDQIAQEGPPAEFASSLDQLVRALEDGLRPGDVLLTLGAGDVDRVHHAFTRRILRNSAAGRTVGPVHVVEGGRARAILPHSA</sequence>
<keyword evidence="9 14" id="KW-0133">Cell shape</keyword>